<feature type="compositionally biased region" description="Basic and acidic residues" evidence="13">
    <location>
        <begin position="29"/>
        <end position="38"/>
    </location>
</feature>
<evidence type="ECO:0000313" key="15">
    <source>
        <dbReference type="EMBL" id="GAA3695650.1"/>
    </source>
</evidence>
<dbReference type="InterPro" id="IPR004839">
    <property type="entry name" value="Aminotransferase_I/II_large"/>
</dbReference>
<dbReference type="EC" id="2.3.1.47" evidence="5"/>
<evidence type="ECO:0000256" key="13">
    <source>
        <dbReference type="SAM" id="MobiDB-lite"/>
    </source>
</evidence>
<feature type="domain" description="Aminotransferase class I/classII large" evidence="14">
    <location>
        <begin position="57"/>
        <end position="389"/>
    </location>
</feature>
<evidence type="ECO:0000256" key="4">
    <source>
        <dbReference type="ARBA" id="ARBA00011738"/>
    </source>
</evidence>
<dbReference type="InterPro" id="IPR015424">
    <property type="entry name" value="PyrdxlP-dep_Trfase"/>
</dbReference>
<dbReference type="Gene3D" id="3.40.640.10">
    <property type="entry name" value="Type I PLP-dependent aspartate aminotransferase-like (Major domain)"/>
    <property type="match status" value="1"/>
</dbReference>
<dbReference type="SUPFAM" id="SSF53383">
    <property type="entry name" value="PLP-dependent transferases"/>
    <property type="match status" value="1"/>
</dbReference>
<dbReference type="InterPro" id="IPR050087">
    <property type="entry name" value="AON_synthase_class-II"/>
</dbReference>
<comment type="pathway">
    <text evidence="2">Cofactor biosynthesis; biotin biosynthesis.</text>
</comment>
<feature type="region of interest" description="Disordered" evidence="13">
    <location>
        <begin position="18"/>
        <end position="38"/>
    </location>
</feature>
<dbReference type="PROSITE" id="PS00599">
    <property type="entry name" value="AA_TRANSFER_CLASS_2"/>
    <property type="match status" value="1"/>
</dbReference>
<dbReference type="PANTHER" id="PTHR13693:SF100">
    <property type="entry name" value="8-AMINO-7-OXONONANOATE SYNTHASE"/>
    <property type="match status" value="1"/>
</dbReference>
<evidence type="ECO:0000256" key="6">
    <source>
        <dbReference type="ARBA" id="ARBA00022679"/>
    </source>
</evidence>
<evidence type="ECO:0000256" key="7">
    <source>
        <dbReference type="ARBA" id="ARBA00022756"/>
    </source>
</evidence>
<keyword evidence="16" id="KW-1185">Reference proteome</keyword>
<comment type="similarity">
    <text evidence="3">Belongs to the class-II pyridoxal-phosphate-dependent aminotransferase family. BioF subfamily.</text>
</comment>
<reference evidence="16" key="1">
    <citation type="journal article" date="2019" name="Int. J. Syst. Evol. Microbiol.">
        <title>The Global Catalogue of Microorganisms (GCM) 10K type strain sequencing project: providing services to taxonomists for standard genome sequencing and annotation.</title>
        <authorList>
            <consortium name="The Broad Institute Genomics Platform"/>
            <consortium name="The Broad Institute Genome Sequencing Center for Infectious Disease"/>
            <person name="Wu L."/>
            <person name="Ma J."/>
        </authorList>
    </citation>
    <scope>NUCLEOTIDE SEQUENCE [LARGE SCALE GENOMIC DNA]</scope>
    <source>
        <strain evidence="16">JCM 30742</strain>
    </source>
</reference>
<gene>
    <name evidence="15" type="ORF">GCM10023081_36040</name>
</gene>
<evidence type="ECO:0000256" key="2">
    <source>
        <dbReference type="ARBA" id="ARBA00004746"/>
    </source>
</evidence>
<keyword evidence="6" id="KW-0808">Transferase</keyword>
<comment type="caution">
    <text evidence="15">The sequence shown here is derived from an EMBL/GenBank/DDBJ whole genome shotgun (WGS) entry which is preliminary data.</text>
</comment>
<dbReference type="Pfam" id="PF00155">
    <property type="entry name" value="Aminotran_1_2"/>
    <property type="match status" value="1"/>
</dbReference>
<dbReference type="PANTHER" id="PTHR13693">
    <property type="entry name" value="CLASS II AMINOTRANSFERASE/8-AMINO-7-OXONONANOATE SYNTHASE"/>
    <property type="match status" value="1"/>
</dbReference>
<evidence type="ECO:0000256" key="10">
    <source>
        <dbReference type="ARBA" id="ARBA00033381"/>
    </source>
</evidence>
<comment type="catalytic activity">
    <reaction evidence="11">
        <text>6-carboxyhexanoyl-[ACP] + L-alanine + H(+) = (8S)-8-amino-7-oxononanoate + holo-[ACP] + CO2</text>
        <dbReference type="Rhea" id="RHEA:42288"/>
        <dbReference type="Rhea" id="RHEA-COMP:9685"/>
        <dbReference type="Rhea" id="RHEA-COMP:9955"/>
        <dbReference type="ChEBI" id="CHEBI:15378"/>
        <dbReference type="ChEBI" id="CHEBI:16526"/>
        <dbReference type="ChEBI" id="CHEBI:57972"/>
        <dbReference type="ChEBI" id="CHEBI:64479"/>
        <dbReference type="ChEBI" id="CHEBI:78846"/>
        <dbReference type="ChEBI" id="CHEBI:149468"/>
        <dbReference type="EC" id="2.3.1.47"/>
    </reaction>
</comment>
<protein>
    <recommendedName>
        <fullName evidence="5">8-amino-7-oxononanoate synthase</fullName>
        <ecNumber evidence="5">2.3.1.47</ecNumber>
    </recommendedName>
    <alternativeName>
        <fullName evidence="9">7-keto-8-amino-pelargonic acid synthase</fullName>
    </alternativeName>
    <alternativeName>
        <fullName evidence="10">8-amino-7-ketopelargonate synthase</fullName>
    </alternativeName>
</protein>
<evidence type="ECO:0000256" key="11">
    <source>
        <dbReference type="ARBA" id="ARBA00047715"/>
    </source>
</evidence>
<evidence type="ECO:0000256" key="3">
    <source>
        <dbReference type="ARBA" id="ARBA00010008"/>
    </source>
</evidence>
<evidence type="ECO:0000256" key="12">
    <source>
        <dbReference type="RuleBase" id="RU003693"/>
    </source>
</evidence>
<dbReference type="InterPro" id="IPR015422">
    <property type="entry name" value="PyrdxlP-dep_Trfase_small"/>
</dbReference>
<name>A0ABP7CVT2_9MICC</name>
<dbReference type="Gene3D" id="3.90.1150.10">
    <property type="entry name" value="Aspartate Aminotransferase, domain 1"/>
    <property type="match status" value="1"/>
</dbReference>
<evidence type="ECO:0000313" key="16">
    <source>
        <dbReference type="Proteomes" id="UP001500752"/>
    </source>
</evidence>
<organism evidence="15 16">
    <name type="scientific">Arthrobacter ginkgonis</name>
    <dbReference type="NCBI Taxonomy" id="1630594"/>
    <lineage>
        <taxon>Bacteria</taxon>
        <taxon>Bacillati</taxon>
        <taxon>Actinomycetota</taxon>
        <taxon>Actinomycetes</taxon>
        <taxon>Micrococcales</taxon>
        <taxon>Micrococcaceae</taxon>
        <taxon>Arthrobacter</taxon>
    </lineage>
</organism>
<keyword evidence="8 12" id="KW-0663">Pyridoxal phosphate</keyword>
<proteinExistence type="inferred from homology"/>
<evidence type="ECO:0000256" key="1">
    <source>
        <dbReference type="ARBA" id="ARBA00001933"/>
    </source>
</evidence>
<keyword evidence="7" id="KW-0093">Biotin biosynthesis</keyword>
<comment type="cofactor">
    <cofactor evidence="1 12">
        <name>pyridoxal 5'-phosphate</name>
        <dbReference type="ChEBI" id="CHEBI:597326"/>
    </cofactor>
</comment>
<sequence length="402" mass="40689">MGSMQDWLGAQARVRSRRGLVRSTVPRPDVSHLDASRTDASRNGAAVLDTAVLDSPLLDLASNDYLGLAADPRLQAAGIAAVARYGTGARSSRVVTGTHPVHAELEAELAALTGQPAALAFSSGYTANLGILTALGGPGTLIVRDEHAHASLIDGARLSRSPLEVFPHGDLEALARLLAQRSQPRAVVVIESIYSVLGDAADVAATAELCAEYDALLVVDEAHGIGVAGGGRGAVHAAGLAGAEHVVLTTTLSKALGAQGGAVLGSAALREHLVNTARSFIFDTALAPCAAAAAAEACRIIAAEPGRVESVARNAALIAGALGLEQAAGAVQSVPVGPATRAAGLAARLEEAGVLVGCFRPPSVPDGISRLRLTARADLSPEQLRAAAALIRTLLSLTEVPA</sequence>
<evidence type="ECO:0000256" key="9">
    <source>
        <dbReference type="ARBA" id="ARBA00032610"/>
    </source>
</evidence>
<comment type="subunit">
    <text evidence="4">Homodimer.</text>
</comment>
<evidence type="ECO:0000259" key="14">
    <source>
        <dbReference type="Pfam" id="PF00155"/>
    </source>
</evidence>
<dbReference type="EMBL" id="BAABEO010000024">
    <property type="protein sequence ID" value="GAA3695650.1"/>
    <property type="molecule type" value="Genomic_DNA"/>
</dbReference>
<accession>A0ABP7CVT2</accession>
<evidence type="ECO:0000256" key="5">
    <source>
        <dbReference type="ARBA" id="ARBA00013187"/>
    </source>
</evidence>
<dbReference type="InterPro" id="IPR001917">
    <property type="entry name" value="Aminotrans_II_pyridoxalP_BS"/>
</dbReference>
<dbReference type="Proteomes" id="UP001500752">
    <property type="component" value="Unassembled WGS sequence"/>
</dbReference>
<evidence type="ECO:0000256" key="8">
    <source>
        <dbReference type="ARBA" id="ARBA00022898"/>
    </source>
</evidence>
<dbReference type="InterPro" id="IPR015421">
    <property type="entry name" value="PyrdxlP-dep_Trfase_major"/>
</dbReference>